<reference evidence="1" key="1">
    <citation type="submission" date="2021-06" db="EMBL/GenBank/DDBJ databases">
        <authorList>
            <person name="Kallberg Y."/>
            <person name="Tangrot J."/>
            <person name="Rosling A."/>
        </authorList>
    </citation>
    <scope>NUCLEOTIDE SEQUENCE</scope>
    <source>
        <strain evidence="1">IN212</strain>
    </source>
</reference>
<accession>A0A9N9N3N3</accession>
<organism evidence="1 2">
    <name type="scientific">Racocetra fulgida</name>
    <dbReference type="NCBI Taxonomy" id="60492"/>
    <lineage>
        <taxon>Eukaryota</taxon>
        <taxon>Fungi</taxon>
        <taxon>Fungi incertae sedis</taxon>
        <taxon>Mucoromycota</taxon>
        <taxon>Glomeromycotina</taxon>
        <taxon>Glomeromycetes</taxon>
        <taxon>Diversisporales</taxon>
        <taxon>Gigasporaceae</taxon>
        <taxon>Racocetra</taxon>
    </lineage>
</organism>
<comment type="caution">
    <text evidence="1">The sequence shown here is derived from an EMBL/GenBank/DDBJ whole genome shotgun (WGS) entry which is preliminary data.</text>
</comment>
<dbReference type="AlphaFoldDB" id="A0A9N9N3N3"/>
<dbReference type="EMBL" id="CAJVPZ010020428">
    <property type="protein sequence ID" value="CAG8700343.1"/>
    <property type="molecule type" value="Genomic_DNA"/>
</dbReference>
<evidence type="ECO:0000313" key="1">
    <source>
        <dbReference type="EMBL" id="CAG8700343.1"/>
    </source>
</evidence>
<sequence length="48" mass="5345">MSTESNDEGSLHLQIPTSLSDEAIARQLAFDRIINKIGMGKFQKQLLV</sequence>
<gene>
    <name evidence="1" type="ORF">RFULGI_LOCUS10382</name>
</gene>
<name>A0A9N9N3N3_9GLOM</name>
<dbReference type="OrthoDB" id="10396231at2759"/>
<evidence type="ECO:0000313" key="2">
    <source>
        <dbReference type="Proteomes" id="UP000789396"/>
    </source>
</evidence>
<proteinExistence type="predicted"/>
<dbReference type="Proteomes" id="UP000789396">
    <property type="component" value="Unassembled WGS sequence"/>
</dbReference>
<keyword evidence="2" id="KW-1185">Reference proteome</keyword>
<feature type="non-terminal residue" evidence="1">
    <location>
        <position position="48"/>
    </location>
</feature>
<protein>
    <submittedName>
        <fullName evidence="1">6942_t:CDS:1</fullName>
    </submittedName>
</protein>